<keyword evidence="2" id="KW-1185">Reference proteome</keyword>
<gene>
    <name evidence="1" type="ORF">JS756_06045</name>
</gene>
<organism evidence="1 2">
    <name type="scientific">Streptomyces actuosus</name>
    <dbReference type="NCBI Taxonomy" id="1885"/>
    <lineage>
        <taxon>Bacteria</taxon>
        <taxon>Bacillati</taxon>
        <taxon>Actinomycetota</taxon>
        <taxon>Actinomycetes</taxon>
        <taxon>Kitasatosporales</taxon>
        <taxon>Streptomycetaceae</taxon>
        <taxon>Streptomyces</taxon>
    </lineage>
</organism>
<dbReference type="EMBL" id="JAFFZS010000003">
    <property type="protein sequence ID" value="MBN0043673.1"/>
    <property type="molecule type" value="Genomic_DNA"/>
</dbReference>
<comment type="caution">
    <text evidence="1">The sequence shown here is derived from an EMBL/GenBank/DDBJ whole genome shotgun (WGS) entry which is preliminary data.</text>
</comment>
<dbReference type="Gene3D" id="1.10.10.10">
    <property type="entry name" value="Winged helix-like DNA-binding domain superfamily/Winged helix DNA-binding domain"/>
    <property type="match status" value="1"/>
</dbReference>
<dbReference type="InterPro" id="IPR036388">
    <property type="entry name" value="WH-like_DNA-bd_sf"/>
</dbReference>
<evidence type="ECO:0000313" key="2">
    <source>
        <dbReference type="Proteomes" id="UP000788262"/>
    </source>
</evidence>
<proteinExistence type="predicted"/>
<dbReference type="Proteomes" id="UP000788262">
    <property type="component" value="Unassembled WGS sequence"/>
</dbReference>
<dbReference type="RefSeq" id="WP_205381895.1">
    <property type="nucleotide sequence ID" value="NZ_JAFFZS010000003.1"/>
</dbReference>
<reference evidence="1 2" key="1">
    <citation type="submission" date="2021-02" db="EMBL/GenBank/DDBJ databases">
        <title>Whole genome sequencing of Streptomyces actuosus VRA1.</title>
        <authorList>
            <person name="Sen G."/>
            <person name="Sen A."/>
        </authorList>
    </citation>
    <scope>NUCLEOTIDE SEQUENCE [LARGE SCALE GENOMIC DNA]</scope>
    <source>
        <strain evidence="1 2">VRA1</strain>
    </source>
</reference>
<protein>
    <submittedName>
        <fullName evidence="1">ArsR family transcriptional regulator</fullName>
    </submittedName>
</protein>
<evidence type="ECO:0000313" key="1">
    <source>
        <dbReference type="EMBL" id="MBN0043673.1"/>
    </source>
</evidence>
<sequence length="95" mass="10958">MLRTPVSDRRLDILERLKDPCAHFPPEWRGDPAEDGVTAQAVAAALGVPRRVAESDLTLLARIGLLRTRHVRRRTLYRRDEIRIAEVARMFEKGW</sequence>
<dbReference type="SUPFAM" id="SSF46785">
    <property type="entry name" value="Winged helix' DNA-binding domain"/>
    <property type="match status" value="1"/>
</dbReference>
<dbReference type="InterPro" id="IPR036390">
    <property type="entry name" value="WH_DNA-bd_sf"/>
</dbReference>
<name>A0ABS2VKR9_STRAS</name>
<accession>A0ABS2VKR9</accession>